<dbReference type="EMBL" id="MU273531">
    <property type="protein sequence ID" value="KAI0032961.1"/>
    <property type="molecule type" value="Genomic_DNA"/>
</dbReference>
<organism evidence="1 2">
    <name type="scientific">Vararia minispora EC-137</name>
    <dbReference type="NCBI Taxonomy" id="1314806"/>
    <lineage>
        <taxon>Eukaryota</taxon>
        <taxon>Fungi</taxon>
        <taxon>Dikarya</taxon>
        <taxon>Basidiomycota</taxon>
        <taxon>Agaricomycotina</taxon>
        <taxon>Agaricomycetes</taxon>
        <taxon>Russulales</taxon>
        <taxon>Lachnocladiaceae</taxon>
        <taxon>Vararia</taxon>
    </lineage>
</organism>
<comment type="caution">
    <text evidence="1">The sequence shown here is derived from an EMBL/GenBank/DDBJ whole genome shotgun (WGS) entry which is preliminary data.</text>
</comment>
<evidence type="ECO:0000313" key="2">
    <source>
        <dbReference type="Proteomes" id="UP000814128"/>
    </source>
</evidence>
<name>A0ACB8QNM3_9AGAM</name>
<sequence length="563" mass="60023">MSSIHAPRTNNGAAADQPQKWGRVLLSGGTDWPRLGRIRSRADEDENAPPDLPEPHILRSLANVQVVAVYTSSSSCHAIALDTAGNAWVWGRNTSAALGIPTVEYVSENAPRRIAPSDLGAPAGTRFVHGATGRSHSIIVGSNGRVWTAGANNLGQCAHEPSPEVTAFKLVSGPSRPGAAELEHVVAASAGITFSLFLTASGRVYACGSGEKGQLGVGRTGEHIATGNKTAFDVEPEPVLVKGFEGKRIVQIASGQQHSIALDDTGVVYVWGYNGYCRLGLGNQKDVLIPQPVPQFTGPNEKTMGMMIVAGPTNSVVIDKQGMYWMAGKWKNSGDGSSGQPYTTFRVIQEIMGCKIFAVSCGGVSHFALAPDEDDGGIMTIAWGQGCQHNELGLGPNEPKSMTKPTRHQPLIGIDVFAVASGQNTVYYLVTPNEKYSDLPRHPVDLETPEECVVCVQDHGEDDSPLACDKCDSPYHLGCLKPPLSAIPDGEWFCPACAAHAAPKRQRSDVVYKEDDGTDGLAEKSDDKESDSEKSESDPEYGGRKRKAPVRDSAGYKRTRSGH</sequence>
<dbReference type="Proteomes" id="UP000814128">
    <property type="component" value="Unassembled WGS sequence"/>
</dbReference>
<reference evidence="1" key="1">
    <citation type="submission" date="2021-02" db="EMBL/GenBank/DDBJ databases">
        <authorList>
            <consortium name="DOE Joint Genome Institute"/>
            <person name="Ahrendt S."/>
            <person name="Looney B.P."/>
            <person name="Miyauchi S."/>
            <person name="Morin E."/>
            <person name="Drula E."/>
            <person name="Courty P.E."/>
            <person name="Chicoki N."/>
            <person name="Fauchery L."/>
            <person name="Kohler A."/>
            <person name="Kuo A."/>
            <person name="Labutti K."/>
            <person name="Pangilinan J."/>
            <person name="Lipzen A."/>
            <person name="Riley R."/>
            <person name="Andreopoulos W."/>
            <person name="He G."/>
            <person name="Johnson J."/>
            <person name="Barry K.W."/>
            <person name="Grigoriev I.V."/>
            <person name="Nagy L."/>
            <person name="Hibbett D."/>
            <person name="Henrissat B."/>
            <person name="Matheny P.B."/>
            <person name="Labbe J."/>
            <person name="Martin F."/>
        </authorList>
    </citation>
    <scope>NUCLEOTIDE SEQUENCE</scope>
    <source>
        <strain evidence="1">EC-137</strain>
    </source>
</reference>
<accession>A0ACB8QNM3</accession>
<gene>
    <name evidence="1" type="ORF">K488DRAFT_78150</name>
</gene>
<keyword evidence="2" id="KW-1185">Reference proteome</keyword>
<proteinExistence type="predicted"/>
<evidence type="ECO:0000313" key="1">
    <source>
        <dbReference type="EMBL" id="KAI0032961.1"/>
    </source>
</evidence>
<protein>
    <submittedName>
        <fullName evidence="1">RCC1/BLIP-II</fullName>
    </submittedName>
</protein>
<reference evidence="1" key="2">
    <citation type="journal article" date="2022" name="New Phytol.">
        <title>Evolutionary transition to the ectomycorrhizal habit in the genomes of a hyperdiverse lineage of mushroom-forming fungi.</title>
        <authorList>
            <person name="Looney B."/>
            <person name="Miyauchi S."/>
            <person name="Morin E."/>
            <person name="Drula E."/>
            <person name="Courty P.E."/>
            <person name="Kohler A."/>
            <person name="Kuo A."/>
            <person name="LaButti K."/>
            <person name="Pangilinan J."/>
            <person name="Lipzen A."/>
            <person name="Riley R."/>
            <person name="Andreopoulos W."/>
            <person name="He G."/>
            <person name="Johnson J."/>
            <person name="Nolan M."/>
            <person name="Tritt A."/>
            <person name="Barry K.W."/>
            <person name="Grigoriev I.V."/>
            <person name="Nagy L.G."/>
            <person name="Hibbett D."/>
            <person name="Henrissat B."/>
            <person name="Matheny P.B."/>
            <person name="Labbe J."/>
            <person name="Martin F.M."/>
        </authorList>
    </citation>
    <scope>NUCLEOTIDE SEQUENCE</scope>
    <source>
        <strain evidence="1">EC-137</strain>
    </source>
</reference>